<name>Q0V2W7_PHANO</name>
<organism evidence="2 3">
    <name type="scientific">Phaeosphaeria nodorum (strain SN15 / ATCC MYA-4574 / FGSC 10173)</name>
    <name type="common">Glume blotch fungus</name>
    <name type="synonym">Parastagonospora nodorum</name>
    <dbReference type="NCBI Taxonomy" id="321614"/>
    <lineage>
        <taxon>Eukaryota</taxon>
        <taxon>Fungi</taxon>
        <taxon>Dikarya</taxon>
        <taxon>Ascomycota</taxon>
        <taxon>Pezizomycotina</taxon>
        <taxon>Dothideomycetes</taxon>
        <taxon>Pleosporomycetidae</taxon>
        <taxon>Pleosporales</taxon>
        <taxon>Pleosporineae</taxon>
        <taxon>Phaeosphaeriaceae</taxon>
        <taxon>Parastagonospora</taxon>
    </lineage>
</organism>
<gene>
    <name evidence="2" type="ORF">SNOG_01647</name>
</gene>
<dbReference type="AlphaFoldDB" id="Q0V2W7"/>
<evidence type="ECO:0000313" key="3">
    <source>
        <dbReference type="Proteomes" id="UP000001055"/>
    </source>
</evidence>
<dbReference type="RefSeq" id="XP_001792283.1">
    <property type="nucleotide sequence ID" value="XM_001792231.1"/>
</dbReference>
<dbReference type="KEGG" id="pno:SNOG_01647"/>
<dbReference type="InParanoid" id="Q0V2W7"/>
<dbReference type="Proteomes" id="UP000001055">
    <property type="component" value="Unassembled WGS sequence"/>
</dbReference>
<feature type="region of interest" description="Disordered" evidence="1">
    <location>
        <begin position="164"/>
        <end position="193"/>
    </location>
</feature>
<sequence>MNRTPTRIDLPSVTPPFEDRIQPPCARNWNPQEDGTRAEHAQEFHGIMKGACTPCHDYFVFGLWADASSWSQIIFLNSMFKGTLYSTPYHLGPLCPESEVLSAGFKRLHSYSIITANSQPYTHEIYSNMPHLPGQILEYKQRPDLRSAGGIWKDIDAVPRFCCDNREPAHHDESTATEPTNADEEEVSDHSMQ</sequence>
<accession>Q0V2W7</accession>
<proteinExistence type="predicted"/>
<feature type="compositionally biased region" description="Basic and acidic residues" evidence="1">
    <location>
        <begin position="164"/>
        <end position="174"/>
    </location>
</feature>
<dbReference type="HOGENOM" id="CLU_1409256_0_0_1"/>
<dbReference type="GeneID" id="5969128"/>
<evidence type="ECO:0000313" key="2">
    <source>
        <dbReference type="EMBL" id="EAT91296.1"/>
    </source>
</evidence>
<evidence type="ECO:0000256" key="1">
    <source>
        <dbReference type="SAM" id="MobiDB-lite"/>
    </source>
</evidence>
<dbReference type="EMBL" id="CH445326">
    <property type="protein sequence ID" value="EAT91296.1"/>
    <property type="molecule type" value="Genomic_DNA"/>
</dbReference>
<reference evidence="3" key="1">
    <citation type="journal article" date="2007" name="Plant Cell">
        <title>Dothideomycete-plant interactions illuminated by genome sequencing and EST analysis of the wheat pathogen Stagonospora nodorum.</title>
        <authorList>
            <person name="Hane J.K."/>
            <person name="Lowe R.G."/>
            <person name="Solomon P.S."/>
            <person name="Tan K.C."/>
            <person name="Schoch C.L."/>
            <person name="Spatafora J.W."/>
            <person name="Crous P.W."/>
            <person name="Kodira C."/>
            <person name="Birren B.W."/>
            <person name="Galagan J.E."/>
            <person name="Torriani S.F."/>
            <person name="McDonald B.A."/>
            <person name="Oliver R.P."/>
        </authorList>
    </citation>
    <scope>NUCLEOTIDE SEQUENCE [LARGE SCALE GENOMIC DNA]</scope>
    <source>
        <strain evidence="3">SN15 / ATCC MYA-4574 / FGSC 10173</strain>
    </source>
</reference>
<protein>
    <submittedName>
        <fullName evidence="2">Uncharacterized protein</fullName>
    </submittedName>
</protein>